<organism evidence="2 3">
    <name type="scientific">Deinococcus maricopensis (strain DSM 21211 / LMG 22137 / NRRL B-23946 / LB-34)</name>
    <dbReference type="NCBI Taxonomy" id="709986"/>
    <lineage>
        <taxon>Bacteria</taxon>
        <taxon>Thermotogati</taxon>
        <taxon>Deinococcota</taxon>
        <taxon>Deinococci</taxon>
        <taxon>Deinococcales</taxon>
        <taxon>Deinococcaceae</taxon>
        <taxon>Deinococcus</taxon>
    </lineage>
</organism>
<evidence type="ECO:0000313" key="3">
    <source>
        <dbReference type="Proteomes" id="UP000008635"/>
    </source>
</evidence>
<dbReference type="RefSeq" id="WP_013555593.1">
    <property type="nucleotide sequence ID" value="NC_014958.1"/>
</dbReference>
<reference evidence="3" key="2">
    <citation type="submission" date="2011-01" db="EMBL/GenBank/DDBJ databases">
        <title>The complete genome of Deinococcus maricopensis DSM 21211.</title>
        <authorList>
            <consortium name="US DOE Joint Genome Institute (JGI-PGF)"/>
            <person name="Lucas S."/>
            <person name="Copeland A."/>
            <person name="Lapidus A."/>
            <person name="Goodwin L."/>
            <person name="Pitluck S."/>
            <person name="Kyrpides N."/>
            <person name="Mavromatis K."/>
            <person name="Pagani I."/>
            <person name="Ivanova N."/>
            <person name="Ovchinnikova G."/>
            <person name="Zeytun A."/>
            <person name="Detter J.C."/>
            <person name="Han C."/>
            <person name="Land M."/>
            <person name="Hauser L."/>
            <person name="Markowitz V."/>
            <person name="Cheng J.-F."/>
            <person name="Hugenholtz P."/>
            <person name="Woyke T."/>
            <person name="Wu D."/>
            <person name="Pukall R."/>
            <person name="Gehrich-Schroeter G."/>
            <person name="Brambilla E."/>
            <person name="Klenk H.-P."/>
            <person name="Eisen J.A."/>
        </authorList>
    </citation>
    <scope>NUCLEOTIDE SEQUENCE [LARGE SCALE GENOMIC DNA]</scope>
    <source>
        <strain evidence="3">DSM 21211 / LMG 22137 / NRRL B-23946 / LB-34</strain>
    </source>
</reference>
<protein>
    <submittedName>
        <fullName evidence="2">Uncharacterized protein</fullName>
    </submittedName>
</protein>
<dbReference type="STRING" id="709986.Deima_0428"/>
<dbReference type="Proteomes" id="UP000008635">
    <property type="component" value="Chromosome"/>
</dbReference>
<name>E8U4U9_DEIML</name>
<accession>E8U4U9</accession>
<sequence length="384" mass="41813" precursor="true">MHRASLLVAALAALMPSTSADVPGLPTATPVRELQLAAAPDGHLLLALLTDAGEYNSGRGEFTARHVTMWTLQGGAWQPLGGLLNYDQPRPASNLNLALDEQGAPFLAWNENYGDNDVVVFRAFLNGAWTDWRERYLGDDLPYAARTRSLAAHDGEPVLAWGEYLRKPYGSRLTVRRWDAAAKSWVRTSPFNDIRAFSRTPALALDAAGQPTVAWLQGEVLSSDVFVKRWTSGGWVALGASLNRHPHAYVASTRLALDLAGRPVVAWLEDAGGRDTLFASRWTGREWTALGGPVSAGFASAPALALDRAGQPVLAWVEEVGGVGRVRAARWDGRAWRDVGRLNRDERRDARSPAVAVTADGAVIVAWREDVRGRYQVQLQRVAP</sequence>
<gene>
    <name evidence="2" type="ordered locus">Deima_0428</name>
</gene>
<feature type="signal peptide" evidence="1">
    <location>
        <begin position="1"/>
        <end position="20"/>
    </location>
</feature>
<dbReference type="KEGG" id="dmr:Deima_0428"/>
<dbReference type="AlphaFoldDB" id="E8U4U9"/>
<keyword evidence="1" id="KW-0732">Signal</keyword>
<proteinExistence type="predicted"/>
<reference evidence="2 3" key="1">
    <citation type="journal article" date="2011" name="Stand. Genomic Sci.">
        <title>Complete genome sequence of Deinococcus maricopensis type strain (LB-34).</title>
        <authorList>
            <person name="Pukall R."/>
            <person name="Zeytun A."/>
            <person name="Lucas S."/>
            <person name="Lapidus A."/>
            <person name="Hammon N."/>
            <person name="Deshpande S."/>
            <person name="Nolan M."/>
            <person name="Cheng J.F."/>
            <person name="Pitluck S."/>
            <person name="Liolios K."/>
            <person name="Pagani I."/>
            <person name="Mikhailova N."/>
            <person name="Ivanova N."/>
            <person name="Mavromatis K."/>
            <person name="Pati A."/>
            <person name="Tapia R."/>
            <person name="Han C."/>
            <person name="Goodwin L."/>
            <person name="Chen A."/>
            <person name="Palaniappan K."/>
            <person name="Land M."/>
            <person name="Hauser L."/>
            <person name="Chang Y.J."/>
            <person name="Jeffries C.D."/>
            <person name="Brambilla E.M."/>
            <person name="Rohde M."/>
            <person name="Goker M."/>
            <person name="Detter J.C."/>
            <person name="Woyke T."/>
            <person name="Bristow J."/>
            <person name="Eisen J.A."/>
            <person name="Markowitz V."/>
            <person name="Hugenholtz P."/>
            <person name="Kyrpides N.C."/>
            <person name="Klenk H.P."/>
        </authorList>
    </citation>
    <scope>NUCLEOTIDE SEQUENCE [LARGE SCALE GENOMIC DNA]</scope>
    <source>
        <strain evidence="3">DSM 21211 / LMG 22137 / NRRL B-23946 / LB-34</strain>
    </source>
</reference>
<dbReference type="SUPFAM" id="SSF89372">
    <property type="entry name" value="Fucose-specific lectin"/>
    <property type="match status" value="1"/>
</dbReference>
<dbReference type="OrthoDB" id="61209at2"/>
<dbReference type="HOGENOM" id="CLU_707370_0_0_0"/>
<dbReference type="EMBL" id="CP002454">
    <property type="protein sequence ID" value="ADV66088.1"/>
    <property type="molecule type" value="Genomic_DNA"/>
</dbReference>
<evidence type="ECO:0000313" key="2">
    <source>
        <dbReference type="EMBL" id="ADV66088.1"/>
    </source>
</evidence>
<dbReference type="eggNOG" id="ENOG50349QF">
    <property type="taxonomic scope" value="Bacteria"/>
</dbReference>
<feature type="chain" id="PRO_5003232192" evidence="1">
    <location>
        <begin position="21"/>
        <end position="384"/>
    </location>
</feature>
<keyword evidence="3" id="KW-1185">Reference proteome</keyword>
<evidence type="ECO:0000256" key="1">
    <source>
        <dbReference type="SAM" id="SignalP"/>
    </source>
</evidence>